<keyword evidence="6" id="KW-1185">Reference proteome</keyword>
<dbReference type="Pfam" id="PF13637">
    <property type="entry name" value="Ank_4"/>
    <property type="match status" value="1"/>
</dbReference>
<proteinExistence type="predicted"/>
<keyword evidence="1" id="KW-0677">Repeat</keyword>
<dbReference type="InterPro" id="IPR036770">
    <property type="entry name" value="Ankyrin_rpt-contain_sf"/>
</dbReference>
<sequence length="432" mass="47815">MAKSAKSQAHPDLWDTAYQQLKEYDDGKKTLARFDDTLGKEQAAGGNAIGDLESERGRKRLLQLIERKSSYLESLKGTQSRVSSICDVMYKAKEIVAAAASASPPATVAVAGLFVAFELYHTCKEEDRAMFETASEAADILVRAASESEKVVPRVGDNAELLDLRLSLERHYVALYKTVLGIIAKLVDALCSKRKYRALSNMFARYDWAAQLLTLRNVDRTRKADLETMERVPQPIATNNDGRNPLHEAAANGRHDEVSQLLETGRYEIDAPTRARRWTALMLACEQGHLETVKRLIDRKLDINALNDRGRTALHIAAYQNHGEVVNALLSRRPLPAKVNTDDGRGRTPFLDAAERGNTDSVRVLLYHGAGLNGVTRNGWTALHLAAEGDRIETVKYLIYNGADQKVKILKGDKAGRLAKEVAVGQSLTLLR</sequence>
<keyword evidence="2 3" id="KW-0040">ANK repeat</keyword>
<dbReference type="Proteomes" id="UP001324427">
    <property type="component" value="Unassembled WGS sequence"/>
</dbReference>
<gene>
    <name evidence="5" type="ORF">LTR36_009868</name>
</gene>
<dbReference type="PANTHER" id="PTHR24198">
    <property type="entry name" value="ANKYRIN REPEAT AND PROTEIN KINASE DOMAIN-CONTAINING PROTEIN"/>
    <property type="match status" value="1"/>
</dbReference>
<feature type="repeat" description="ANK" evidence="3">
    <location>
        <begin position="276"/>
        <end position="308"/>
    </location>
</feature>
<dbReference type="Gene3D" id="1.25.40.20">
    <property type="entry name" value="Ankyrin repeat-containing domain"/>
    <property type="match status" value="1"/>
</dbReference>
<comment type="caution">
    <text evidence="5">The sequence shown here is derived from an EMBL/GenBank/DDBJ whole genome shotgun (WGS) entry which is preliminary data.</text>
</comment>
<dbReference type="Pfam" id="PF12796">
    <property type="entry name" value="Ank_2"/>
    <property type="match status" value="1"/>
</dbReference>
<feature type="repeat" description="ANK" evidence="3">
    <location>
        <begin position="309"/>
        <end position="332"/>
    </location>
</feature>
<evidence type="ECO:0000313" key="6">
    <source>
        <dbReference type="Proteomes" id="UP001324427"/>
    </source>
</evidence>
<evidence type="ECO:0000256" key="2">
    <source>
        <dbReference type="ARBA" id="ARBA00023043"/>
    </source>
</evidence>
<dbReference type="PROSITE" id="PS50297">
    <property type="entry name" value="ANK_REP_REGION"/>
    <property type="match status" value="5"/>
</dbReference>
<name>A0AAV9J525_9PEZI</name>
<dbReference type="EMBL" id="JAVFHQ010000076">
    <property type="protein sequence ID" value="KAK4540052.1"/>
    <property type="molecule type" value="Genomic_DNA"/>
</dbReference>
<dbReference type="PANTHER" id="PTHR24198:SF165">
    <property type="entry name" value="ANKYRIN REPEAT-CONTAINING PROTEIN-RELATED"/>
    <property type="match status" value="1"/>
</dbReference>
<accession>A0AAV9J525</accession>
<organism evidence="5 6">
    <name type="scientific">Oleoguttula mirabilis</name>
    <dbReference type="NCBI Taxonomy" id="1507867"/>
    <lineage>
        <taxon>Eukaryota</taxon>
        <taxon>Fungi</taxon>
        <taxon>Dikarya</taxon>
        <taxon>Ascomycota</taxon>
        <taxon>Pezizomycotina</taxon>
        <taxon>Dothideomycetes</taxon>
        <taxon>Dothideomycetidae</taxon>
        <taxon>Mycosphaerellales</taxon>
        <taxon>Teratosphaeriaceae</taxon>
        <taxon>Oleoguttula</taxon>
    </lineage>
</organism>
<feature type="repeat" description="ANK" evidence="3">
    <location>
        <begin position="241"/>
        <end position="265"/>
    </location>
</feature>
<dbReference type="PRINTS" id="PR01415">
    <property type="entry name" value="ANKYRIN"/>
</dbReference>
<protein>
    <recommendedName>
        <fullName evidence="4">NWD NACHT-NTPase N-terminal domain-containing protein</fullName>
    </recommendedName>
</protein>
<dbReference type="InterPro" id="IPR031359">
    <property type="entry name" value="NACHT_N"/>
</dbReference>
<dbReference type="SUPFAM" id="SSF48403">
    <property type="entry name" value="Ankyrin repeat"/>
    <property type="match status" value="1"/>
</dbReference>
<dbReference type="PROSITE" id="PS50088">
    <property type="entry name" value="ANK_REPEAT"/>
    <property type="match status" value="5"/>
</dbReference>
<dbReference type="InterPro" id="IPR002110">
    <property type="entry name" value="Ankyrin_rpt"/>
</dbReference>
<evidence type="ECO:0000259" key="4">
    <source>
        <dbReference type="Pfam" id="PF17100"/>
    </source>
</evidence>
<feature type="repeat" description="ANK" evidence="3">
    <location>
        <begin position="378"/>
        <end position="404"/>
    </location>
</feature>
<dbReference type="Pfam" id="PF17100">
    <property type="entry name" value="NACHT_N"/>
    <property type="match status" value="1"/>
</dbReference>
<evidence type="ECO:0000256" key="1">
    <source>
        <dbReference type="ARBA" id="ARBA00022737"/>
    </source>
</evidence>
<evidence type="ECO:0000256" key="3">
    <source>
        <dbReference type="PROSITE-ProRule" id="PRU00023"/>
    </source>
</evidence>
<dbReference type="SMART" id="SM00248">
    <property type="entry name" value="ANK"/>
    <property type="match status" value="5"/>
</dbReference>
<dbReference type="AlphaFoldDB" id="A0AAV9J525"/>
<feature type="repeat" description="ANK" evidence="3">
    <location>
        <begin position="345"/>
        <end position="377"/>
    </location>
</feature>
<reference evidence="5 6" key="1">
    <citation type="submission" date="2021-11" db="EMBL/GenBank/DDBJ databases">
        <title>Black yeast isolated from Biological Soil Crust.</title>
        <authorList>
            <person name="Kurbessoian T."/>
        </authorList>
    </citation>
    <scope>NUCLEOTIDE SEQUENCE [LARGE SCALE GENOMIC DNA]</scope>
    <source>
        <strain evidence="5 6">CCFEE 5522</strain>
    </source>
</reference>
<evidence type="ECO:0000313" key="5">
    <source>
        <dbReference type="EMBL" id="KAK4540052.1"/>
    </source>
</evidence>
<feature type="domain" description="NWD NACHT-NTPase N-terminal" evidence="4">
    <location>
        <begin position="12"/>
        <end position="224"/>
    </location>
</feature>